<keyword evidence="3" id="KW-1185">Reference proteome</keyword>
<reference evidence="2" key="1">
    <citation type="submission" date="2023-04" db="EMBL/GenBank/DDBJ databases">
        <title>Black Yeasts Isolated from many extreme environments.</title>
        <authorList>
            <person name="Coleine C."/>
            <person name="Stajich J.E."/>
            <person name="Selbmann L."/>
        </authorList>
    </citation>
    <scope>NUCLEOTIDE SEQUENCE</scope>
    <source>
        <strain evidence="2">CCFEE 5312</strain>
    </source>
</reference>
<dbReference type="Pfam" id="PF12697">
    <property type="entry name" value="Abhydrolase_6"/>
    <property type="match status" value="1"/>
</dbReference>
<dbReference type="InterPro" id="IPR000073">
    <property type="entry name" value="AB_hydrolase_1"/>
</dbReference>
<dbReference type="PANTHER" id="PTHR37017">
    <property type="entry name" value="AB HYDROLASE-1 DOMAIN-CONTAINING PROTEIN-RELATED"/>
    <property type="match status" value="1"/>
</dbReference>
<evidence type="ECO:0000259" key="1">
    <source>
        <dbReference type="Pfam" id="PF12697"/>
    </source>
</evidence>
<evidence type="ECO:0000313" key="2">
    <source>
        <dbReference type="EMBL" id="KAK3047230.1"/>
    </source>
</evidence>
<gene>
    <name evidence="2" type="ORF">LTR09_011330</name>
</gene>
<accession>A0AAJ0D6K3</accession>
<evidence type="ECO:0000313" key="3">
    <source>
        <dbReference type="Proteomes" id="UP001271007"/>
    </source>
</evidence>
<organism evidence="2 3">
    <name type="scientific">Extremus antarcticus</name>
    <dbReference type="NCBI Taxonomy" id="702011"/>
    <lineage>
        <taxon>Eukaryota</taxon>
        <taxon>Fungi</taxon>
        <taxon>Dikarya</taxon>
        <taxon>Ascomycota</taxon>
        <taxon>Pezizomycotina</taxon>
        <taxon>Dothideomycetes</taxon>
        <taxon>Dothideomycetidae</taxon>
        <taxon>Mycosphaerellales</taxon>
        <taxon>Extremaceae</taxon>
        <taxon>Extremus</taxon>
    </lineage>
</organism>
<dbReference type="Gene3D" id="3.40.50.1820">
    <property type="entry name" value="alpha/beta hydrolase"/>
    <property type="match status" value="1"/>
</dbReference>
<dbReference type="Proteomes" id="UP001271007">
    <property type="component" value="Unassembled WGS sequence"/>
</dbReference>
<feature type="domain" description="AB hydrolase-1" evidence="1">
    <location>
        <begin position="243"/>
        <end position="423"/>
    </location>
</feature>
<sequence length="434" mass="48088">MADSKAHNNLLAAAFPDFAIGLQPPLMQYQDGNVIIKFSDNLEDQLLLPQSILSNASMRFQIRFKSTNFAGGREMSYNGKKVTVFTYHLAMIDHTFCLTDETPIDFDLTCIGDKDSLFILTETWAIAEYWHFLALVPTVELLVQELAIDGFGDPFADTMWIFAGIATREPCRAYGLWVSLVSGYRLELLVVEQSQYSQFACKLSHLLVEVRRLEKNKLDSFSRDLEVVRARMIECSGSPSKSAVIRQLGNDKNDVVVVAHSYGGGPTNNALFGLDAKSRSAAGASTSVRAIAFICSIPLPSGVSFLSALGGRPMAIHDLRTENFAWVGEPGPQHYFYNDLPAEEAKKWADLLRQQSWLACTEDTTYAAYMDIPCGYLYCTLDQAFSYHAQQGLVGAAKEAGARFEIEQTLESSHSPFLSKVEETSAYIRRVAGA</sequence>
<dbReference type="PANTHER" id="PTHR37017:SF11">
    <property type="entry name" value="ESTERASE_LIPASE_THIOESTERASE DOMAIN-CONTAINING PROTEIN"/>
    <property type="match status" value="1"/>
</dbReference>
<dbReference type="InterPro" id="IPR029058">
    <property type="entry name" value="AB_hydrolase_fold"/>
</dbReference>
<name>A0AAJ0D6K3_9PEZI</name>
<comment type="caution">
    <text evidence="2">The sequence shown here is derived from an EMBL/GenBank/DDBJ whole genome shotgun (WGS) entry which is preliminary data.</text>
</comment>
<protein>
    <recommendedName>
        <fullName evidence="1">AB hydrolase-1 domain-containing protein</fullName>
    </recommendedName>
</protein>
<dbReference type="InterPro" id="IPR052897">
    <property type="entry name" value="Sec-Metab_Biosynth_Hydrolase"/>
</dbReference>
<dbReference type="EMBL" id="JAWDJX010000065">
    <property type="protein sequence ID" value="KAK3047230.1"/>
    <property type="molecule type" value="Genomic_DNA"/>
</dbReference>
<dbReference type="AlphaFoldDB" id="A0AAJ0D6K3"/>
<dbReference type="SUPFAM" id="SSF53474">
    <property type="entry name" value="alpha/beta-Hydrolases"/>
    <property type="match status" value="1"/>
</dbReference>
<proteinExistence type="predicted"/>